<feature type="transmembrane region" description="Helical" evidence="2">
    <location>
        <begin position="57"/>
        <end position="78"/>
    </location>
</feature>
<evidence type="ECO:0000313" key="4">
    <source>
        <dbReference type="Proteomes" id="UP000255000"/>
    </source>
</evidence>
<reference evidence="3 4" key="1">
    <citation type="submission" date="2018-06" db="EMBL/GenBank/DDBJ databases">
        <authorList>
            <consortium name="Pathogen Informatics"/>
            <person name="Doyle S."/>
        </authorList>
    </citation>
    <scope>NUCLEOTIDE SEQUENCE [LARGE SCALE GENOMIC DNA]</scope>
    <source>
        <strain evidence="3 4">NCTC13350</strain>
    </source>
</reference>
<name>A0A379A0C7_9HYPH</name>
<organism evidence="3 4">
    <name type="scientific">Pannonibacter phragmitetus</name>
    <dbReference type="NCBI Taxonomy" id="121719"/>
    <lineage>
        <taxon>Bacteria</taxon>
        <taxon>Pseudomonadati</taxon>
        <taxon>Pseudomonadota</taxon>
        <taxon>Alphaproteobacteria</taxon>
        <taxon>Hyphomicrobiales</taxon>
        <taxon>Stappiaceae</taxon>
        <taxon>Pannonibacter</taxon>
    </lineage>
</organism>
<gene>
    <name evidence="3" type="ORF">NCTC13350_03781</name>
</gene>
<evidence type="ECO:0000313" key="3">
    <source>
        <dbReference type="EMBL" id="SUB02808.1"/>
    </source>
</evidence>
<accession>A0A379A0C7</accession>
<keyword evidence="2" id="KW-0812">Transmembrane</keyword>
<dbReference type="Proteomes" id="UP000255000">
    <property type="component" value="Unassembled WGS sequence"/>
</dbReference>
<dbReference type="EMBL" id="UGSK01000001">
    <property type="protein sequence ID" value="SUB02808.1"/>
    <property type="molecule type" value="Genomic_DNA"/>
</dbReference>
<protein>
    <recommendedName>
        <fullName evidence="5">Lipopolysaccharide assembly protein A domain-containing protein</fullName>
    </recommendedName>
</protein>
<keyword evidence="2" id="KW-1133">Transmembrane helix</keyword>
<evidence type="ECO:0000256" key="2">
    <source>
        <dbReference type="SAM" id="Phobius"/>
    </source>
</evidence>
<proteinExistence type="predicted"/>
<evidence type="ECO:0008006" key="5">
    <source>
        <dbReference type="Google" id="ProtNLM"/>
    </source>
</evidence>
<feature type="region of interest" description="Disordered" evidence="1">
    <location>
        <begin position="89"/>
        <end position="125"/>
    </location>
</feature>
<dbReference type="AlphaFoldDB" id="A0A379A0C7"/>
<feature type="compositionally biased region" description="Basic and acidic residues" evidence="1">
    <location>
        <begin position="89"/>
        <end position="108"/>
    </location>
</feature>
<sequence>MLPKKAGTVTRFFKNLILVAIALVVVPLSVANRHGVDLSLNPFDPQDPRLTLTGVPLFWVIFAAILVGIVIGGLGAWAKQGRWRREARVKRSEADKWHKEADKLRAEVEQSSPSRALPGPDSRAA</sequence>
<keyword evidence="2" id="KW-0472">Membrane</keyword>
<evidence type="ECO:0000256" key="1">
    <source>
        <dbReference type="SAM" id="MobiDB-lite"/>
    </source>
</evidence>